<feature type="region of interest" description="Disordered" evidence="4">
    <location>
        <begin position="635"/>
        <end position="657"/>
    </location>
</feature>
<dbReference type="InterPro" id="IPR051070">
    <property type="entry name" value="NF-kappa-B_inhibitor"/>
</dbReference>
<protein>
    <submittedName>
        <fullName evidence="5">Ankyrin repeat</fullName>
    </submittedName>
</protein>
<dbReference type="EMBL" id="JAADYS010001048">
    <property type="protein sequence ID" value="KAF4465362.1"/>
    <property type="molecule type" value="Genomic_DNA"/>
</dbReference>
<evidence type="ECO:0000313" key="5">
    <source>
        <dbReference type="EMBL" id="KAF4465362.1"/>
    </source>
</evidence>
<dbReference type="GO" id="GO:0051059">
    <property type="term" value="F:NF-kappaB binding"/>
    <property type="evidence" value="ECO:0007669"/>
    <property type="project" value="TreeGrafter"/>
</dbReference>
<dbReference type="InterPro" id="IPR036770">
    <property type="entry name" value="Ankyrin_rpt-contain_sf"/>
</dbReference>
<keyword evidence="2 3" id="KW-0040">ANK repeat</keyword>
<dbReference type="AlphaFoldDB" id="A0A8H4PJM7"/>
<comment type="caution">
    <text evidence="5">The sequence shown here is derived from an EMBL/GenBank/DDBJ whole genome shotgun (WGS) entry which is preliminary data.</text>
</comment>
<organism evidence="5 6">
    <name type="scientific">Fusarium albosuccineum</name>
    <dbReference type="NCBI Taxonomy" id="1237068"/>
    <lineage>
        <taxon>Eukaryota</taxon>
        <taxon>Fungi</taxon>
        <taxon>Dikarya</taxon>
        <taxon>Ascomycota</taxon>
        <taxon>Pezizomycotina</taxon>
        <taxon>Sordariomycetes</taxon>
        <taxon>Hypocreomycetidae</taxon>
        <taxon>Hypocreales</taxon>
        <taxon>Nectriaceae</taxon>
        <taxon>Fusarium</taxon>
        <taxon>Fusarium decemcellulare species complex</taxon>
    </lineage>
</organism>
<name>A0A8H4PJM7_9HYPO</name>
<reference evidence="5 6" key="1">
    <citation type="submission" date="2020-01" db="EMBL/GenBank/DDBJ databases">
        <title>Identification and distribution of gene clusters putatively required for synthesis of sphingolipid metabolism inhibitors in phylogenetically diverse species of the filamentous fungus Fusarium.</title>
        <authorList>
            <person name="Kim H.-S."/>
            <person name="Busman M."/>
            <person name="Brown D.W."/>
            <person name="Divon H."/>
            <person name="Uhlig S."/>
            <person name="Proctor R.H."/>
        </authorList>
    </citation>
    <scope>NUCLEOTIDE SEQUENCE [LARGE SCALE GENOMIC DNA]</scope>
    <source>
        <strain evidence="5 6">NRRL 20459</strain>
    </source>
</reference>
<sequence length="1136" mass="123633">MTQPDGDSGYGGSSNSSLKAHDGNLDASSNAATCTNSPHPQPSSSTETDQPRPVRIRPIAKSIDKETARRASDVIEQMGQLLQEHMVKPKRRKLLPSKRNPPSMSVRSIMLGTTEQDAKTCLVIFCNDSHGSHDKIRDFLRKSFVKDLYQPNDITVPSFDVHIVGASPSTRAGAEIGIPLHPQLLDATIETLCGMPVYFTQENGDQKRLATMGGLLYIGSSGGEGGLFGLTVAHGAVDLTNLDDSDTSMSDEDDDYDDSSSELTTIENHPPAALTQIDWQLCLNPTAQENPAEHARLHDTKSAIEHIAFSALDDFQGGAFRHWALFRFPSEMIAPKQNTFGTTSLKIPARLENPDEEQWAIVLTSAYERKWEWAKLAPGLSRILLEPGTEFVQAYAVELLCSSDIRVGNSGSWVINPKTMEVYGHLVATDILSGSHVIPLVDILNDIGARFANVSIEFPCRFPSPRLNTAEYLASRYPASALVDALIHPASDSFGGEYYDDSESAAGTISTASRTGKSLSAFSAETSSTSATFSSADTKGKYPNDLDLDSTYGSARPAATRPPLWNNSQMRKLARLYAYTTLPLRKIIEVIYRKNPQSAPGLDSANKKLNALLNKNPRWLHARTEEDMDARMRELAQSSTHQNKERHNSSQDDSASANVFIGDESSARLSSIGHRSSQKPTTTTLDPSIQSILPEYSTGFIGSVEMLMSRYSLVEVSGGDLDLSDETMSQVAVSTRGSWIHDADAPVVLSSAKAIAGDYLKLDHFLEHQGFCGPGLAVHNNWSCFCYARDEVTTDDWITASGPTPNAWNILSSSATTVPISTFSLTDSFGNTALHLLAARDKTKEHLMRAIAVAPDSVLNMTNAASQTFLHVLGRFWFEDIASEGVAISMVLERLRLRSFDVTARDVYGRNFFHLLPAIVLDGLMMESFLLPHNRHAIARRDAFGVTPIGTRSNPIPLLDQYTSTESSENSPVTGHARLLLGIRTACSVPLLEDPYGRNGLHFLADAILSEGTLQHNVGFPSSGSSSKNSTGGSNLSRVITDSSSEMLSLRIGLVDELLAAGVDPNHYDNDGNTVLMVFAARLPEDDDFKLPCEIIRRLLGGGADINARNRRGETALHIAVRTGHNLAMRTLVEAG</sequence>
<keyword evidence="6" id="KW-1185">Reference proteome</keyword>
<dbReference type="Gene3D" id="1.25.40.20">
    <property type="entry name" value="Ankyrin repeat-containing domain"/>
    <property type="match status" value="1"/>
</dbReference>
<dbReference type="Pfam" id="PF12796">
    <property type="entry name" value="Ank_2"/>
    <property type="match status" value="1"/>
</dbReference>
<keyword evidence="1" id="KW-0677">Repeat</keyword>
<feature type="region of interest" description="Disordered" evidence="4">
    <location>
        <begin position="1"/>
        <end position="70"/>
    </location>
</feature>
<dbReference type="GO" id="GO:0071356">
    <property type="term" value="P:cellular response to tumor necrosis factor"/>
    <property type="evidence" value="ECO:0007669"/>
    <property type="project" value="TreeGrafter"/>
</dbReference>
<evidence type="ECO:0000256" key="4">
    <source>
        <dbReference type="SAM" id="MobiDB-lite"/>
    </source>
</evidence>
<dbReference type="PANTHER" id="PTHR46680:SF3">
    <property type="entry name" value="NF-KAPPA-B INHIBITOR CACTUS"/>
    <property type="match status" value="1"/>
</dbReference>
<feature type="compositionally biased region" description="Polar residues" evidence="4">
    <location>
        <begin position="26"/>
        <end position="48"/>
    </location>
</feature>
<evidence type="ECO:0000256" key="2">
    <source>
        <dbReference type="ARBA" id="ARBA00023043"/>
    </source>
</evidence>
<dbReference type="Proteomes" id="UP000554235">
    <property type="component" value="Unassembled WGS sequence"/>
</dbReference>
<dbReference type="PROSITE" id="PS50088">
    <property type="entry name" value="ANK_REPEAT"/>
    <property type="match status" value="1"/>
</dbReference>
<gene>
    <name evidence="5" type="ORF">FALBO_7795</name>
</gene>
<dbReference type="GO" id="GO:0005829">
    <property type="term" value="C:cytosol"/>
    <property type="evidence" value="ECO:0007669"/>
    <property type="project" value="TreeGrafter"/>
</dbReference>
<evidence type="ECO:0000256" key="1">
    <source>
        <dbReference type="ARBA" id="ARBA00022737"/>
    </source>
</evidence>
<dbReference type="SUPFAM" id="SSF48403">
    <property type="entry name" value="Ankyrin repeat"/>
    <property type="match status" value="1"/>
</dbReference>
<dbReference type="OrthoDB" id="5865767at2759"/>
<proteinExistence type="predicted"/>
<dbReference type="InterPro" id="IPR002110">
    <property type="entry name" value="Ankyrin_rpt"/>
</dbReference>
<evidence type="ECO:0000313" key="6">
    <source>
        <dbReference type="Proteomes" id="UP000554235"/>
    </source>
</evidence>
<dbReference type="PROSITE" id="PS50297">
    <property type="entry name" value="ANK_REP_REGION"/>
    <property type="match status" value="1"/>
</dbReference>
<evidence type="ECO:0000256" key="3">
    <source>
        <dbReference type="PROSITE-ProRule" id="PRU00023"/>
    </source>
</evidence>
<feature type="repeat" description="ANK" evidence="3">
    <location>
        <begin position="1112"/>
        <end position="1136"/>
    </location>
</feature>
<feature type="compositionally biased region" description="Acidic residues" evidence="4">
    <location>
        <begin position="241"/>
        <end position="260"/>
    </location>
</feature>
<accession>A0A8H4PJM7</accession>
<feature type="region of interest" description="Disordered" evidence="4">
    <location>
        <begin position="241"/>
        <end position="264"/>
    </location>
</feature>
<dbReference type="PANTHER" id="PTHR46680">
    <property type="entry name" value="NF-KAPPA-B INHIBITOR ALPHA"/>
    <property type="match status" value="1"/>
</dbReference>